<dbReference type="Proteomes" id="UP001232163">
    <property type="component" value="Unassembled WGS sequence"/>
</dbReference>
<reference evidence="1 2" key="1">
    <citation type="submission" date="2023-07" db="EMBL/GenBank/DDBJ databases">
        <title>Genomic Encyclopedia of Type Strains, Phase IV (KMG-IV): sequencing the most valuable type-strain genomes for metagenomic binning, comparative biology and taxonomic classification.</title>
        <authorList>
            <person name="Goeker M."/>
        </authorList>
    </citation>
    <scope>NUCLEOTIDE SEQUENCE [LARGE SCALE GENOMIC DNA]</scope>
    <source>
        <strain evidence="1 2">NIO-1023</strain>
    </source>
</reference>
<organism evidence="1 2">
    <name type="scientific">Deinococcus enclensis</name>
    <dbReference type="NCBI Taxonomy" id="1049582"/>
    <lineage>
        <taxon>Bacteria</taxon>
        <taxon>Thermotogati</taxon>
        <taxon>Deinococcota</taxon>
        <taxon>Deinococci</taxon>
        <taxon>Deinococcales</taxon>
        <taxon>Deinococcaceae</taxon>
        <taxon>Deinococcus</taxon>
    </lineage>
</organism>
<protein>
    <submittedName>
        <fullName evidence="1">Uncharacterized protein</fullName>
    </submittedName>
</protein>
<gene>
    <name evidence="1" type="ORF">QO006_002841</name>
</gene>
<keyword evidence="2" id="KW-1185">Reference proteome</keyword>
<dbReference type="EMBL" id="JAURUR010000011">
    <property type="protein sequence ID" value="MDP9765390.1"/>
    <property type="molecule type" value="Genomic_DNA"/>
</dbReference>
<name>A0ABT9MFL5_9DEIO</name>
<evidence type="ECO:0000313" key="2">
    <source>
        <dbReference type="Proteomes" id="UP001232163"/>
    </source>
</evidence>
<proteinExistence type="predicted"/>
<evidence type="ECO:0000313" key="1">
    <source>
        <dbReference type="EMBL" id="MDP9765390.1"/>
    </source>
</evidence>
<dbReference type="RefSeq" id="WP_307467348.1">
    <property type="nucleotide sequence ID" value="NZ_JAURUR010000011.1"/>
</dbReference>
<sequence>MGRYLVLLDEPLPETVLSIWRDGLLEPFAVARNLSDWRALGEDRLLWSDDAGIHEWRGDAPRQLVAGDGIGPFTRDLTYVRRSFTEGESRVSVVHAGAEEDLSPAADPVALHRLATGTLVQCGRVLRRAGEARGRWTLPGDGEVGPLQVAGGLLVHLQGPRTLAWSADGAAWQSTDLPVRCTRLIPAGDDALVASSRKGSVLLTFPSGGTACPPVMAAQ</sequence>
<accession>A0ABT9MFL5</accession>
<comment type="caution">
    <text evidence="1">The sequence shown here is derived from an EMBL/GenBank/DDBJ whole genome shotgun (WGS) entry which is preliminary data.</text>
</comment>